<protein>
    <submittedName>
        <fullName evidence="5">Phosphotriesterase-related protein</fullName>
    </submittedName>
</protein>
<comment type="similarity">
    <text evidence="4">Belongs to the metallo-dependent hydrolases superfamily. Phosphotriesterase family.</text>
</comment>
<evidence type="ECO:0000256" key="4">
    <source>
        <dbReference type="PROSITE-ProRule" id="PRU00679"/>
    </source>
</evidence>
<feature type="modified residue" description="N6-carboxylysine" evidence="3 4">
    <location>
        <position position="100"/>
    </location>
</feature>
<sequence>MKKINTLTGEIEVEELRRLEKTEVNTFVDGTTIDYGRNIDQMAKIAERTDINILATSGFNRGIFFEDWVHNYSVDELTELLIREATEGIEGTEMKAGILKAGSDYNNITKSEEKTFVAAAQAQLVTGAPVQTHTEMGTMGLEQLDIFEREGVDLSRVVLIHMDRNLDYGYHRRALERGANIMYDGPSKIKYYADQKRIDMLKKLVDDGFLNQLFISNDMGRKSYLKSYGGGPGWEYIQNKFIPRLKREGFSQEQIDTIFIDNPKRFLPFRSGEGN</sequence>
<comment type="caution">
    <text evidence="5">The sequence shown here is derived from an EMBL/GenBank/DDBJ whole genome shotgun (WGS) entry which is preliminary data.</text>
</comment>
<dbReference type="AlphaFoldDB" id="A0A2T5RGQ3"/>
<proteinExistence type="inferred from homology"/>
<dbReference type="GO" id="GO:0016787">
    <property type="term" value="F:hydrolase activity"/>
    <property type="evidence" value="ECO:0007669"/>
    <property type="project" value="UniProtKB-KW"/>
</dbReference>
<evidence type="ECO:0000256" key="1">
    <source>
        <dbReference type="ARBA" id="ARBA00022723"/>
    </source>
</evidence>
<dbReference type="Proteomes" id="UP000244089">
    <property type="component" value="Unassembled WGS sequence"/>
</dbReference>
<dbReference type="PANTHER" id="PTHR10819:SF3">
    <property type="entry name" value="PHOSPHOTRIESTERASE-RELATED PROTEIN"/>
    <property type="match status" value="1"/>
</dbReference>
<evidence type="ECO:0000313" key="5">
    <source>
        <dbReference type="EMBL" id="PTV94083.1"/>
    </source>
</evidence>
<dbReference type="InterPro" id="IPR001559">
    <property type="entry name" value="Phosphotriesterase"/>
</dbReference>
<keyword evidence="1" id="KW-0479">Metal-binding</keyword>
<dbReference type="CDD" id="cd00530">
    <property type="entry name" value="PTE"/>
    <property type="match status" value="1"/>
</dbReference>
<keyword evidence="2" id="KW-0378">Hydrolase</keyword>
<reference evidence="5 6" key="1">
    <citation type="submission" date="2018-04" db="EMBL/GenBank/DDBJ databases">
        <title>Subsurface microbial communities from deep shales in Ohio and West Virginia, USA.</title>
        <authorList>
            <person name="Wrighton K."/>
        </authorList>
    </citation>
    <scope>NUCLEOTIDE SEQUENCE [LARGE SCALE GENOMIC DNA]</scope>
    <source>
        <strain evidence="5 6">WC1</strain>
    </source>
</reference>
<dbReference type="RefSeq" id="WP_108141899.1">
    <property type="nucleotide sequence ID" value="NZ_QAXS01000034.1"/>
</dbReference>
<dbReference type="EMBL" id="QAXS01000034">
    <property type="protein sequence ID" value="PTV94083.1"/>
    <property type="molecule type" value="Genomic_DNA"/>
</dbReference>
<dbReference type="PROSITE" id="PS51347">
    <property type="entry name" value="PHOSPHOTRIESTERASE_2"/>
    <property type="match status" value="1"/>
</dbReference>
<accession>A0A2T5RGQ3</accession>
<dbReference type="GO" id="GO:0008270">
    <property type="term" value="F:zinc ion binding"/>
    <property type="evidence" value="ECO:0007669"/>
    <property type="project" value="InterPro"/>
</dbReference>
<dbReference type="InterPro" id="IPR032466">
    <property type="entry name" value="Metal_Hydrolase"/>
</dbReference>
<dbReference type="PIRSF" id="PIRSF016839">
    <property type="entry name" value="PhP"/>
    <property type="match status" value="1"/>
</dbReference>
<evidence type="ECO:0000256" key="2">
    <source>
        <dbReference type="ARBA" id="ARBA00022801"/>
    </source>
</evidence>
<dbReference type="Pfam" id="PF02126">
    <property type="entry name" value="PTE"/>
    <property type="match status" value="1"/>
</dbReference>
<dbReference type="OrthoDB" id="105927at2"/>
<evidence type="ECO:0000313" key="6">
    <source>
        <dbReference type="Proteomes" id="UP000244089"/>
    </source>
</evidence>
<dbReference type="PANTHER" id="PTHR10819">
    <property type="entry name" value="PHOSPHOTRIESTERASE-RELATED"/>
    <property type="match status" value="1"/>
</dbReference>
<dbReference type="Gene3D" id="3.20.20.140">
    <property type="entry name" value="Metal-dependent hydrolases"/>
    <property type="match status" value="1"/>
</dbReference>
<gene>
    <name evidence="5" type="ORF">C8C76_13412</name>
</gene>
<organism evidence="5 6">
    <name type="scientific">Halanaerobium saccharolyticum</name>
    <dbReference type="NCBI Taxonomy" id="43595"/>
    <lineage>
        <taxon>Bacteria</taxon>
        <taxon>Bacillati</taxon>
        <taxon>Bacillota</taxon>
        <taxon>Clostridia</taxon>
        <taxon>Halanaerobiales</taxon>
        <taxon>Halanaerobiaceae</taxon>
        <taxon>Halanaerobium</taxon>
    </lineage>
</organism>
<name>A0A2T5RGQ3_9FIRM</name>
<dbReference type="SUPFAM" id="SSF51556">
    <property type="entry name" value="Metallo-dependent hydrolases"/>
    <property type="match status" value="1"/>
</dbReference>
<evidence type="ECO:0000256" key="3">
    <source>
        <dbReference type="PIRSR" id="PIRSR601559-50"/>
    </source>
</evidence>